<dbReference type="PROSITE" id="PS00211">
    <property type="entry name" value="ABC_TRANSPORTER_1"/>
    <property type="match status" value="1"/>
</dbReference>
<evidence type="ECO:0000313" key="7">
    <source>
        <dbReference type="EMBL" id="QIK37639.1"/>
    </source>
</evidence>
<evidence type="ECO:0000256" key="3">
    <source>
        <dbReference type="ARBA" id="ARBA00022741"/>
    </source>
</evidence>
<name>A0A6G7VC55_9GAMM</name>
<dbReference type="SMART" id="SM00382">
    <property type="entry name" value="AAA"/>
    <property type="match status" value="1"/>
</dbReference>
<dbReference type="PANTHER" id="PTHR43553">
    <property type="entry name" value="HEAVY METAL TRANSPORTER"/>
    <property type="match status" value="1"/>
</dbReference>
<dbReference type="Pfam" id="PF00005">
    <property type="entry name" value="ABC_tran"/>
    <property type="match status" value="1"/>
</dbReference>
<evidence type="ECO:0000259" key="6">
    <source>
        <dbReference type="PROSITE" id="PS50893"/>
    </source>
</evidence>
<dbReference type="PROSITE" id="PS50893">
    <property type="entry name" value="ABC_TRANSPORTER_2"/>
    <property type="match status" value="1"/>
</dbReference>
<proteinExistence type="inferred from homology"/>
<dbReference type="GO" id="GO:0016887">
    <property type="term" value="F:ATP hydrolysis activity"/>
    <property type="evidence" value="ECO:0007669"/>
    <property type="project" value="InterPro"/>
</dbReference>
<evidence type="ECO:0000313" key="8">
    <source>
        <dbReference type="Proteomes" id="UP000502699"/>
    </source>
</evidence>
<feature type="region of interest" description="Disordered" evidence="5">
    <location>
        <begin position="229"/>
        <end position="249"/>
    </location>
</feature>
<dbReference type="KEGG" id="cjap:GWK36_06195"/>
<keyword evidence="8" id="KW-1185">Reference proteome</keyword>
<gene>
    <name evidence="7" type="ORF">GWK36_06195</name>
</gene>
<keyword evidence="4 7" id="KW-0067">ATP-binding</keyword>
<reference evidence="8" key="1">
    <citation type="submission" date="2020-01" db="EMBL/GenBank/DDBJ databases">
        <title>Caldichromatium gen. nov., sp. nov., a thermophilic purple sulfur bacterium member of the family Chromatiaceae isolated from Nakabusa hot spring, Japan.</title>
        <authorList>
            <person name="Saini M.K."/>
            <person name="Hanada S."/>
            <person name="Tank M."/>
        </authorList>
    </citation>
    <scope>NUCLEOTIDE SEQUENCE [LARGE SCALE GENOMIC DNA]</scope>
    <source>
        <strain evidence="8">No.7</strain>
    </source>
</reference>
<dbReference type="SUPFAM" id="SSF52540">
    <property type="entry name" value="P-loop containing nucleoside triphosphate hydrolases"/>
    <property type="match status" value="1"/>
</dbReference>
<dbReference type="AlphaFoldDB" id="A0A6G7VC55"/>
<dbReference type="GO" id="GO:0043190">
    <property type="term" value="C:ATP-binding cassette (ABC) transporter complex"/>
    <property type="evidence" value="ECO:0007669"/>
    <property type="project" value="TreeGrafter"/>
</dbReference>
<protein>
    <submittedName>
        <fullName evidence="7">ABC transporter ATP-binding protein</fullName>
    </submittedName>
</protein>
<keyword evidence="3" id="KW-0547">Nucleotide-binding</keyword>
<keyword evidence="2" id="KW-0813">Transport</keyword>
<dbReference type="PANTHER" id="PTHR43553:SF24">
    <property type="entry name" value="ENERGY-COUPLING FACTOR TRANSPORTER ATP-BINDING PROTEIN ECFA1"/>
    <property type="match status" value="1"/>
</dbReference>
<dbReference type="EMBL" id="CP048029">
    <property type="protein sequence ID" value="QIK37639.1"/>
    <property type="molecule type" value="Genomic_DNA"/>
</dbReference>
<dbReference type="RefSeq" id="WP_166270402.1">
    <property type="nucleotide sequence ID" value="NZ_CP048029.1"/>
</dbReference>
<evidence type="ECO:0000256" key="2">
    <source>
        <dbReference type="ARBA" id="ARBA00022448"/>
    </source>
</evidence>
<accession>A0A6G7VC55</accession>
<dbReference type="InterPro" id="IPR017871">
    <property type="entry name" value="ABC_transporter-like_CS"/>
</dbReference>
<dbReference type="Gene3D" id="3.40.50.300">
    <property type="entry name" value="P-loop containing nucleotide triphosphate hydrolases"/>
    <property type="match status" value="1"/>
</dbReference>
<dbReference type="CDD" id="cd03225">
    <property type="entry name" value="ABC_cobalt_CbiO_domain1"/>
    <property type="match status" value="1"/>
</dbReference>
<sequence length="249" mass="27529">MNTPLIELQGISFGYPERPVLRRLDLVLGAGERLALVGDNGAGKSTLLHLIVGLKRPSAGRVIAFGRERRVEADFYEVRAKVGLLFQDSDDQLFCPTVLEDVAFGPLNLGYPPAEARRIALKTLEQLSLTGFADRIADRLSAGEKRLVALASVLAMRPEVLLLDEPTNGLDRVAVERLIAHLSALSQAMILVSHDWRFLGQLVRRALCLKDGRLSAALIHAHAHDHHHSHPHLHRLDELGSTHTDQPFR</sequence>
<dbReference type="Proteomes" id="UP000502699">
    <property type="component" value="Chromosome"/>
</dbReference>
<evidence type="ECO:0000256" key="1">
    <source>
        <dbReference type="ARBA" id="ARBA00005417"/>
    </source>
</evidence>
<dbReference type="GO" id="GO:0042626">
    <property type="term" value="F:ATPase-coupled transmembrane transporter activity"/>
    <property type="evidence" value="ECO:0007669"/>
    <property type="project" value="TreeGrafter"/>
</dbReference>
<dbReference type="InterPro" id="IPR050095">
    <property type="entry name" value="ECF_ABC_transporter_ATP-bd"/>
</dbReference>
<feature type="compositionally biased region" description="Basic and acidic residues" evidence="5">
    <location>
        <begin position="234"/>
        <end position="249"/>
    </location>
</feature>
<organism evidence="7 8">
    <name type="scientific">Caldichromatium japonicum</name>
    <dbReference type="NCBI Taxonomy" id="2699430"/>
    <lineage>
        <taxon>Bacteria</taxon>
        <taxon>Pseudomonadati</taxon>
        <taxon>Pseudomonadota</taxon>
        <taxon>Gammaproteobacteria</taxon>
        <taxon>Chromatiales</taxon>
        <taxon>Chromatiaceae</taxon>
        <taxon>Caldichromatium</taxon>
    </lineage>
</organism>
<evidence type="ECO:0000256" key="4">
    <source>
        <dbReference type="ARBA" id="ARBA00022840"/>
    </source>
</evidence>
<dbReference type="InterPro" id="IPR027417">
    <property type="entry name" value="P-loop_NTPase"/>
</dbReference>
<dbReference type="InterPro" id="IPR003439">
    <property type="entry name" value="ABC_transporter-like_ATP-bd"/>
</dbReference>
<dbReference type="GO" id="GO:0005524">
    <property type="term" value="F:ATP binding"/>
    <property type="evidence" value="ECO:0007669"/>
    <property type="project" value="UniProtKB-KW"/>
</dbReference>
<dbReference type="InterPro" id="IPR015856">
    <property type="entry name" value="ABC_transpr_CbiO/EcfA_su"/>
</dbReference>
<comment type="similarity">
    <text evidence="1">Belongs to the ABC transporter superfamily.</text>
</comment>
<evidence type="ECO:0000256" key="5">
    <source>
        <dbReference type="SAM" id="MobiDB-lite"/>
    </source>
</evidence>
<dbReference type="InterPro" id="IPR003593">
    <property type="entry name" value="AAA+_ATPase"/>
</dbReference>
<feature type="domain" description="ABC transporter" evidence="6">
    <location>
        <begin position="6"/>
        <end position="236"/>
    </location>
</feature>